<evidence type="ECO:0000313" key="5">
    <source>
        <dbReference type="EMBL" id="KAH6645890.1"/>
    </source>
</evidence>
<dbReference type="Gene3D" id="1.20.80.10">
    <property type="match status" value="1"/>
</dbReference>
<dbReference type="SUPFAM" id="SSF47027">
    <property type="entry name" value="Acyl-CoA binding protein"/>
    <property type="match status" value="1"/>
</dbReference>
<evidence type="ECO:0000256" key="2">
    <source>
        <dbReference type="SAM" id="MobiDB-lite"/>
    </source>
</evidence>
<keyword evidence="6" id="KW-1185">Reference proteome</keyword>
<accession>A0A9P8UC86</accession>
<proteinExistence type="predicted"/>
<keyword evidence="1" id="KW-0446">Lipid-binding</keyword>
<dbReference type="Pfam" id="PF00887">
    <property type="entry name" value="ACBP"/>
    <property type="match status" value="1"/>
</dbReference>
<reference evidence="5" key="1">
    <citation type="journal article" date="2021" name="Nat. Commun.">
        <title>Genetic determinants of endophytism in the Arabidopsis root mycobiome.</title>
        <authorList>
            <person name="Mesny F."/>
            <person name="Miyauchi S."/>
            <person name="Thiergart T."/>
            <person name="Pickel B."/>
            <person name="Atanasova L."/>
            <person name="Karlsson M."/>
            <person name="Huettel B."/>
            <person name="Barry K.W."/>
            <person name="Haridas S."/>
            <person name="Chen C."/>
            <person name="Bauer D."/>
            <person name="Andreopoulos W."/>
            <person name="Pangilinan J."/>
            <person name="LaButti K."/>
            <person name="Riley R."/>
            <person name="Lipzen A."/>
            <person name="Clum A."/>
            <person name="Drula E."/>
            <person name="Henrissat B."/>
            <person name="Kohler A."/>
            <person name="Grigoriev I.V."/>
            <person name="Martin F.M."/>
            <person name="Hacquard S."/>
        </authorList>
    </citation>
    <scope>NUCLEOTIDE SEQUENCE</scope>
    <source>
        <strain evidence="5">MPI-SDFR-AT-0073</strain>
    </source>
</reference>
<dbReference type="EMBL" id="JAGPXC010000010">
    <property type="protein sequence ID" value="KAH6645890.1"/>
    <property type="molecule type" value="Genomic_DNA"/>
</dbReference>
<organism evidence="5 6">
    <name type="scientific">Truncatella angustata</name>
    <dbReference type="NCBI Taxonomy" id="152316"/>
    <lineage>
        <taxon>Eukaryota</taxon>
        <taxon>Fungi</taxon>
        <taxon>Dikarya</taxon>
        <taxon>Ascomycota</taxon>
        <taxon>Pezizomycotina</taxon>
        <taxon>Sordariomycetes</taxon>
        <taxon>Xylariomycetidae</taxon>
        <taxon>Amphisphaeriales</taxon>
        <taxon>Sporocadaceae</taxon>
        <taxon>Truncatella</taxon>
    </lineage>
</organism>
<feature type="transmembrane region" description="Helical" evidence="3">
    <location>
        <begin position="231"/>
        <end position="256"/>
    </location>
</feature>
<dbReference type="PROSITE" id="PS51228">
    <property type="entry name" value="ACB_2"/>
    <property type="match status" value="1"/>
</dbReference>
<dbReference type="Proteomes" id="UP000758603">
    <property type="component" value="Unassembled WGS sequence"/>
</dbReference>
<comment type="caution">
    <text evidence="5">The sequence shown here is derived from an EMBL/GenBank/DDBJ whole genome shotgun (WGS) entry which is preliminary data.</text>
</comment>
<dbReference type="GO" id="GO:0006631">
    <property type="term" value="P:fatty acid metabolic process"/>
    <property type="evidence" value="ECO:0007669"/>
    <property type="project" value="TreeGrafter"/>
</dbReference>
<dbReference type="InterPro" id="IPR000582">
    <property type="entry name" value="Acyl-CoA-binding_protein"/>
</dbReference>
<name>A0A9P8UC86_9PEZI</name>
<dbReference type="PANTHER" id="PTHR23310:SF133">
    <property type="entry name" value="COA BINDING PROTEIN, PUTATIVE (AFU_ORTHOLOGUE AFUA_1G12300)-RELATED"/>
    <property type="match status" value="1"/>
</dbReference>
<evidence type="ECO:0000313" key="6">
    <source>
        <dbReference type="Proteomes" id="UP000758603"/>
    </source>
</evidence>
<feature type="domain" description="ACB" evidence="4">
    <location>
        <begin position="5"/>
        <end position="104"/>
    </location>
</feature>
<dbReference type="OrthoDB" id="346910at2759"/>
<dbReference type="GO" id="GO:0000062">
    <property type="term" value="F:fatty-acyl-CoA binding"/>
    <property type="evidence" value="ECO:0007669"/>
    <property type="project" value="InterPro"/>
</dbReference>
<dbReference type="InterPro" id="IPR014352">
    <property type="entry name" value="FERM/acyl-CoA-bd_prot_sf"/>
</dbReference>
<evidence type="ECO:0000256" key="1">
    <source>
        <dbReference type="ARBA" id="ARBA00023121"/>
    </source>
</evidence>
<protein>
    <submittedName>
        <fullName evidence="5">Acyl CoA binding protein-domain-containing protein</fullName>
    </submittedName>
</protein>
<gene>
    <name evidence="5" type="ORF">BKA67DRAFT_663769</name>
</gene>
<evidence type="ECO:0000256" key="3">
    <source>
        <dbReference type="SAM" id="Phobius"/>
    </source>
</evidence>
<keyword evidence="3" id="KW-0472">Membrane</keyword>
<dbReference type="GeneID" id="70137137"/>
<feature type="region of interest" description="Disordered" evidence="2">
    <location>
        <begin position="124"/>
        <end position="160"/>
    </location>
</feature>
<keyword evidence="3" id="KW-0812">Transmembrane</keyword>
<sequence length="287" mass="33200">MADSVDRVFVHALNTVKKIPKTGASRPPPSDRLRLYGLYKQAMEGDVDGVMERPSTSALGVSSEELQREKDKWDAWNAQRGLSRTEAKRRYIEALIETMHRYATTPDARELVAELEFVWNQIKSNSPSTSESSPKGKSAEPARRFAQPMSGTEGPMKVLSPMSEDDAAERAYRELQDDEDEEGEYLKKGDKWSRKVERALVRLSTEIAALREQITTGREWRSKKERTPRAWLSWLFWTTLKHLVTDSFVLLVVLIWMRRRKDRRLEDLFRSALTIGREYVRKVLPSR</sequence>
<dbReference type="InterPro" id="IPR035984">
    <property type="entry name" value="Acyl-CoA-binding_sf"/>
</dbReference>
<dbReference type="PANTHER" id="PTHR23310">
    <property type="entry name" value="ACYL-COA-BINDING PROTEIN, ACBP"/>
    <property type="match status" value="1"/>
</dbReference>
<keyword evidence="3" id="KW-1133">Transmembrane helix</keyword>
<dbReference type="RefSeq" id="XP_045952404.1">
    <property type="nucleotide sequence ID" value="XM_046108246.1"/>
</dbReference>
<evidence type="ECO:0000259" key="4">
    <source>
        <dbReference type="PROSITE" id="PS51228"/>
    </source>
</evidence>
<dbReference type="AlphaFoldDB" id="A0A9P8UC86"/>
<feature type="compositionally biased region" description="Low complexity" evidence="2">
    <location>
        <begin position="124"/>
        <end position="136"/>
    </location>
</feature>